<feature type="chain" id="PRO_5020215711" evidence="1">
    <location>
        <begin position="20"/>
        <end position="173"/>
    </location>
</feature>
<dbReference type="SUPFAM" id="SSF49329">
    <property type="entry name" value="Cu,Zn superoxide dismutase-like"/>
    <property type="match status" value="1"/>
</dbReference>
<evidence type="ECO:0000313" key="4">
    <source>
        <dbReference type="Proteomes" id="UP000268162"/>
    </source>
</evidence>
<dbReference type="GO" id="GO:0006801">
    <property type="term" value="P:superoxide metabolic process"/>
    <property type="evidence" value="ECO:0007669"/>
    <property type="project" value="InterPro"/>
</dbReference>
<dbReference type="STRING" id="215637.A0A4P9ZXE1"/>
<dbReference type="GO" id="GO:0046872">
    <property type="term" value="F:metal ion binding"/>
    <property type="evidence" value="ECO:0007669"/>
    <property type="project" value="InterPro"/>
</dbReference>
<feature type="signal peptide" evidence="1">
    <location>
        <begin position="1"/>
        <end position="19"/>
    </location>
</feature>
<keyword evidence="1" id="KW-0732">Signal</keyword>
<dbReference type="Pfam" id="PF00080">
    <property type="entry name" value="Sod_Cu"/>
    <property type="match status" value="1"/>
</dbReference>
<evidence type="ECO:0000256" key="1">
    <source>
        <dbReference type="SAM" id="SignalP"/>
    </source>
</evidence>
<gene>
    <name evidence="3" type="ORF">BJ085DRAFT_29481</name>
</gene>
<feature type="domain" description="Superoxide dismutase copper/zinc binding" evidence="2">
    <location>
        <begin position="36"/>
        <end position="165"/>
    </location>
</feature>
<proteinExistence type="predicted"/>
<dbReference type="PANTHER" id="PTHR20910:SF1">
    <property type="entry name" value="SUPEROXIDE DISMUTASE COPPER_ZINC BINDING DOMAIN-CONTAINING PROTEIN"/>
    <property type="match status" value="1"/>
</dbReference>
<dbReference type="AlphaFoldDB" id="A0A4P9ZXE1"/>
<accession>A0A4P9ZXE1</accession>
<evidence type="ECO:0000259" key="2">
    <source>
        <dbReference type="Pfam" id="PF00080"/>
    </source>
</evidence>
<dbReference type="EMBL" id="ML002379">
    <property type="protein sequence ID" value="RKP38334.1"/>
    <property type="molecule type" value="Genomic_DNA"/>
</dbReference>
<dbReference type="InterPro" id="IPR001424">
    <property type="entry name" value="SOD_Cu_Zn_dom"/>
</dbReference>
<protein>
    <submittedName>
        <fullName evidence="3">Superoxide dismutase</fullName>
    </submittedName>
</protein>
<name>A0A4P9ZXE1_9FUNG</name>
<dbReference type="InterPro" id="IPR053257">
    <property type="entry name" value="Cu-only_SOD"/>
</dbReference>
<dbReference type="Proteomes" id="UP000268162">
    <property type="component" value="Unassembled WGS sequence"/>
</dbReference>
<organism evidence="3 4">
    <name type="scientific">Dimargaris cristalligena</name>
    <dbReference type="NCBI Taxonomy" id="215637"/>
    <lineage>
        <taxon>Eukaryota</taxon>
        <taxon>Fungi</taxon>
        <taxon>Fungi incertae sedis</taxon>
        <taxon>Zoopagomycota</taxon>
        <taxon>Kickxellomycotina</taxon>
        <taxon>Dimargaritomycetes</taxon>
        <taxon>Dimargaritales</taxon>
        <taxon>Dimargaritaceae</taxon>
        <taxon>Dimargaris</taxon>
    </lineage>
</organism>
<reference evidence="4" key="1">
    <citation type="journal article" date="2018" name="Nat. Microbiol.">
        <title>Leveraging single-cell genomics to expand the fungal tree of life.</title>
        <authorList>
            <person name="Ahrendt S.R."/>
            <person name="Quandt C.A."/>
            <person name="Ciobanu D."/>
            <person name="Clum A."/>
            <person name="Salamov A."/>
            <person name="Andreopoulos B."/>
            <person name="Cheng J.F."/>
            <person name="Woyke T."/>
            <person name="Pelin A."/>
            <person name="Henrissat B."/>
            <person name="Reynolds N.K."/>
            <person name="Benny G.L."/>
            <person name="Smith M.E."/>
            <person name="James T.Y."/>
            <person name="Grigoriev I.V."/>
        </authorList>
    </citation>
    <scope>NUCLEOTIDE SEQUENCE [LARGE SCALE GENOMIC DNA]</scope>
    <source>
        <strain evidence="4">RSA 468</strain>
    </source>
</reference>
<sequence length="173" mass="17627">MRFSTACLALTALAAPALALPTADHAVAKFENPAGVSGQVTFERQPKCGAQGTHVSFQFSGFGATAVGPFSYHIHQSPVGADGGCTATGGHFDPYAVPKTPVYTCNPAQARATCEVGDLSGKHGKLNPLPANGPVSGSYHDVDVELTGANAIVGRSVVVHNAQGDRIACANIV</sequence>
<dbReference type="Gene3D" id="2.60.40.200">
    <property type="entry name" value="Superoxide dismutase, copper/zinc binding domain"/>
    <property type="match status" value="1"/>
</dbReference>
<dbReference type="PANTHER" id="PTHR20910">
    <property type="entry name" value="AGAP001623-PA"/>
    <property type="match status" value="1"/>
</dbReference>
<keyword evidence="4" id="KW-1185">Reference proteome</keyword>
<dbReference type="InterPro" id="IPR036423">
    <property type="entry name" value="SOD-like_Cu/Zn_dom_sf"/>
</dbReference>
<evidence type="ECO:0000313" key="3">
    <source>
        <dbReference type="EMBL" id="RKP38334.1"/>
    </source>
</evidence>
<dbReference type="OrthoDB" id="159229at2759"/>